<dbReference type="PANTHER" id="PTHR43842:SF2">
    <property type="entry name" value="PROPIONYL-COA CARBOXYLASE BETA CHAIN, MITOCHONDRIAL"/>
    <property type="match status" value="1"/>
</dbReference>
<protein>
    <submittedName>
        <fullName evidence="3">Propionyl-CoA carboxylase</fullName>
    </submittedName>
</protein>
<reference evidence="3 4" key="1">
    <citation type="journal article" date="2012" name="J. Bacteriol.">
        <title>Genome Sequence of Janibacter hoylei MTCC8307, Isolated from the Stratospheric Air.</title>
        <authorList>
            <person name="Pawar S.P."/>
            <person name="Dhotre D.P."/>
            <person name="Shetty S.A."/>
            <person name="Chowdhury S.P."/>
            <person name="Chaudhari B.L."/>
            <person name="Shouche Y.S."/>
        </authorList>
    </citation>
    <scope>NUCLEOTIDE SEQUENCE [LARGE SCALE GENOMIC DNA]</scope>
    <source>
        <strain evidence="3 4">PVAS-1</strain>
    </source>
</reference>
<dbReference type="InterPro" id="IPR051047">
    <property type="entry name" value="AccD/PCCB"/>
</dbReference>
<feature type="compositionally biased region" description="Basic residues" evidence="1">
    <location>
        <begin position="324"/>
        <end position="345"/>
    </location>
</feature>
<dbReference type="PROSITE" id="PS50980">
    <property type="entry name" value="COA_CT_NTER"/>
    <property type="match status" value="1"/>
</dbReference>
<dbReference type="eggNOG" id="COG4799">
    <property type="taxonomic scope" value="Bacteria"/>
</dbReference>
<feature type="region of interest" description="Disordered" evidence="1">
    <location>
        <begin position="246"/>
        <end position="306"/>
    </location>
</feature>
<dbReference type="InterPro" id="IPR034733">
    <property type="entry name" value="AcCoA_carboxyl_beta"/>
</dbReference>
<feature type="compositionally biased region" description="Basic residues" evidence="1">
    <location>
        <begin position="254"/>
        <end position="263"/>
    </location>
</feature>
<sequence>MTRQPNAASAAVGTRVKVPREEDPRNPNHRLAAFLDEGSLELITEDDDSGMLAATGTVGGQPVVVFASDATIMGGAMGVAGCTVVVAAYERALADGVPVLGLWHSGGARLPEGVVSLHAVGEVFAIMTRASGKIPQISVVIGAAAGGAAYGPALTDIVILAPEGRIFVTGPDVVRSVTGEDVDALRLGGPEPHGRRSGVVHVLAESIDDAFGRAGTLCRLLGDQGDFDLAAVTDVDLAQQLPESAKRAYDVHPPRRAAARRGRGPGAARPVGAQHRDDARSHGRAHSGRHRQQPDAAGRLPRLLVRGEGRPLRADVRCLRCPARRPRRRPRLPPRGRPGVGRRRAAGSQAAARLRRGGRAAGHRRHPQDLRRGLHRDELPLPGRHQGLRLARRPRGRHGLGRRDPHPAPPPPGRGRRVGTGRGRATARRRARPPLRRSAASRGDRRRRRDRRADPHAVGGRDGPGRGACSPWGARQHPALTSATHAAPA</sequence>
<dbReference type="AlphaFoldDB" id="K1DZF9"/>
<dbReference type="GO" id="GO:0004658">
    <property type="term" value="F:propionyl-CoA carboxylase activity"/>
    <property type="evidence" value="ECO:0007669"/>
    <property type="project" value="TreeGrafter"/>
</dbReference>
<dbReference type="Proteomes" id="UP000004474">
    <property type="component" value="Unassembled WGS sequence"/>
</dbReference>
<name>K1DZF9_9MICO</name>
<feature type="domain" description="CoA carboxyltransferase N-terminal" evidence="2">
    <location>
        <begin position="1"/>
        <end position="233"/>
    </location>
</feature>
<feature type="compositionally biased region" description="Basic residues" evidence="1">
    <location>
        <begin position="353"/>
        <end position="366"/>
    </location>
</feature>
<dbReference type="Gene3D" id="3.90.226.10">
    <property type="entry name" value="2-enoyl-CoA Hydratase, Chain A, domain 1"/>
    <property type="match status" value="1"/>
</dbReference>
<dbReference type="Pfam" id="PF01039">
    <property type="entry name" value="Carboxyl_trans"/>
    <property type="match status" value="1"/>
</dbReference>
<dbReference type="GO" id="GO:0009317">
    <property type="term" value="C:acetyl-CoA carboxylase complex"/>
    <property type="evidence" value="ECO:0007669"/>
    <property type="project" value="TreeGrafter"/>
</dbReference>
<dbReference type="EMBL" id="ALWX01000074">
    <property type="protein sequence ID" value="EKA60161.1"/>
    <property type="molecule type" value="Genomic_DNA"/>
</dbReference>
<dbReference type="InterPro" id="IPR011762">
    <property type="entry name" value="COA_CT_N"/>
</dbReference>
<dbReference type="PATRIC" id="fig|1210046.3.peg.2754"/>
<dbReference type="PANTHER" id="PTHR43842">
    <property type="entry name" value="PROPIONYL-COA CARBOXYLASE BETA CHAIN"/>
    <property type="match status" value="1"/>
</dbReference>
<evidence type="ECO:0000313" key="3">
    <source>
        <dbReference type="EMBL" id="EKA60161.1"/>
    </source>
</evidence>
<dbReference type="InterPro" id="IPR029045">
    <property type="entry name" value="ClpP/crotonase-like_dom_sf"/>
</dbReference>
<evidence type="ECO:0000313" key="4">
    <source>
        <dbReference type="Proteomes" id="UP000004474"/>
    </source>
</evidence>
<feature type="compositionally biased region" description="Basic residues" evidence="1">
    <location>
        <begin position="414"/>
        <end position="435"/>
    </location>
</feature>
<feature type="region of interest" description="Disordered" evidence="1">
    <location>
        <begin position="1"/>
        <end position="27"/>
    </location>
</feature>
<proteinExistence type="predicted"/>
<feature type="compositionally biased region" description="Basic and acidic residues" evidence="1">
    <location>
        <begin position="367"/>
        <end position="379"/>
    </location>
</feature>
<dbReference type="SUPFAM" id="SSF52096">
    <property type="entry name" value="ClpP/crotonase"/>
    <property type="match status" value="1"/>
</dbReference>
<dbReference type="STRING" id="1210046.B277_14339"/>
<accession>K1DZF9</accession>
<feature type="compositionally biased region" description="Basic residues" evidence="1">
    <location>
        <begin position="386"/>
        <end position="400"/>
    </location>
</feature>
<comment type="caution">
    <text evidence="3">The sequence shown here is derived from an EMBL/GenBank/DDBJ whole genome shotgun (WGS) entry which is preliminary data.</text>
</comment>
<evidence type="ECO:0000256" key="1">
    <source>
        <dbReference type="SAM" id="MobiDB-lite"/>
    </source>
</evidence>
<evidence type="ECO:0000259" key="2">
    <source>
        <dbReference type="PROSITE" id="PS50980"/>
    </source>
</evidence>
<feature type="compositionally biased region" description="Basic residues" evidence="1">
    <location>
        <begin position="282"/>
        <end position="291"/>
    </location>
</feature>
<feature type="region of interest" description="Disordered" evidence="1">
    <location>
        <begin position="324"/>
        <end position="489"/>
    </location>
</feature>
<organism evidence="3 4">
    <name type="scientific">Janibacter hoylei PVAS-1</name>
    <dbReference type="NCBI Taxonomy" id="1210046"/>
    <lineage>
        <taxon>Bacteria</taxon>
        <taxon>Bacillati</taxon>
        <taxon>Actinomycetota</taxon>
        <taxon>Actinomycetes</taxon>
        <taxon>Micrococcales</taxon>
        <taxon>Intrasporangiaceae</taxon>
        <taxon>Janibacter</taxon>
    </lineage>
</organism>
<gene>
    <name evidence="3" type="ORF">B277_14339</name>
</gene>
<feature type="compositionally biased region" description="Polar residues" evidence="1">
    <location>
        <begin position="479"/>
        <end position="489"/>
    </location>
</feature>